<comment type="caution">
    <text evidence="7">The sequence shown here is derived from an EMBL/GenBank/DDBJ whole genome shotgun (WGS) entry which is preliminary data.</text>
</comment>
<evidence type="ECO:0000313" key="7">
    <source>
        <dbReference type="EMBL" id="OKP88596.1"/>
    </source>
</evidence>
<dbReference type="InterPro" id="IPR001764">
    <property type="entry name" value="Glyco_hydro_3_N"/>
</dbReference>
<dbReference type="InterPro" id="IPR017853">
    <property type="entry name" value="GH"/>
</dbReference>
<dbReference type="Pfam" id="PF00933">
    <property type="entry name" value="Glyco_hydro_3"/>
    <property type="match status" value="1"/>
</dbReference>
<reference evidence="7 8" key="1">
    <citation type="submission" date="2016-03" db="EMBL/GenBank/DDBJ databases">
        <authorList>
            <person name="Sant'Anna F.H."/>
            <person name="Ambrosini A."/>
            <person name="Souza R."/>
            <person name="Bach E."/>
            <person name="Fernandes G."/>
            <person name="Balsanelli E."/>
            <person name="Baura V.A."/>
            <person name="Souza E.M."/>
            <person name="Passaglia L."/>
        </authorList>
    </citation>
    <scope>NUCLEOTIDE SEQUENCE [LARGE SCALE GENOMIC DNA]</scope>
    <source>
        <strain evidence="7 8">P26E</strain>
    </source>
</reference>
<evidence type="ECO:0000313" key="8">
    <source>
        <dbReference type="Proteomes" id="UP000186058"/>
    </source>
</evidence>
<sequence>MARLETGLDAAVAAMSLNDKIGQMLMCGFDGTAASDEVLKLVADNGIGGVIYFARNVESPEQVALLTADLQKAAAEGGKAPLWISMDQEGGMVARITGGIALMPGGMAIAAAGSLEDAYQAALISGRELAAMGINLNYAPVLDVNNNPQNPVIGVRSFGESPELAADYGAAMIRGYQEAGVAATAKHFPGHGDTDVDSHLDLPMIPHGRERMDQVELVPFRRAIAEGVDAMMSAHIYFPALEREKLPVTLSKTVLTGLLREELGYQGIIMTDCMEMNAIAEHYGTVEASVLAVEAGADMVLVSHRADRQLAAMEAIRSAVTVGRISEERIDESVLRLLALKVKRGVIAEGKENVGMDGSMGAAGDNPGAGVVVGLEAGAVGGATAASGNSDFSGELADLGAAAHLEVARRISEASITLVRNNSSILPLKKTGRTLVITAAPVVATLVDESFSAAPGLGAMLARHGLDSIDRVVPAAEIGTYAAKLLEEARTEEVVQIVVGTYNAQFHAGQIELVELLLGLGKPLVIVALRNPYDLLAMPGVQAYAATYESRPLALESAAQALLGHIAFQGKLPVSLGGEYPAGWGMGS</sequence>
<dbReference type="NCBIfam" id="NF003740">
    <property type="entry name" value="PRK05337.1"/>
    <property type="match status" value="1"/>
</dbReference>
<feature type="domain" description="Glycoside hydrolase family 3 N-terminal" evidence="6">
    <location>
        <begin position="17"/>
        <end position="339"/>
    </location>
</feature>
<dbReference type="Proteomes" id="UP000186058">
    <property type="component" value="Unassembled WGS sequence"/>
</dbReference>
<protein>
    <recommendedName>
        <fullName evidence="3">beta-N-acetylhexosaminidase</fullName>
        <ecNumber evidence="3">3.2.1.52</ecNumber>
    </recommendedName>
</protein>
<gene>
    <name evidence="7" type="ORF">A3844_07670</name>
</gene>
<comment type="catalytic activity">
    <reaction evidence="1">
        <text>Hydrolysis of terminal non-reducing N-acetyl-D-hexosamine residues in N-acetyl-beta-D-hexosaminides.</text>
        <dbReference type="EC" id="3.2.1.52"/>
    </reaction>
</comment>
<dbReference type="InterPro" id="IPR036881">
    <property type="entry name" value="Glyco_hydro_3_C_sf"/>
</dbReference>
<evidence type="ECO:0000256" key="1">
    <source>
        <dbReference type="ARBA" id="ARBA00001231"/>
    </source>
</evidence>
<evidence type="ECO:0000259" key="6">
    <source>
        <dbReference type="Pfam" id="PF00933"/>
    </source>
</evidence>
<proteinExistence type="inferred from homology"/>
<evidence type="ECO:0000256" key="3">
    <source>
        <dbReference type="ARBA" id="ARBA00012663"/>
    </source>
</evidence>
<dbReference type="PANTHER" id="PTHR30480">
    <property type="entry name" value="BETA-HEXOSAMINIDASE-RELATED"/>
    <property type="match status" value="1"/>
</dbReference>
<comment type="similarity">
    <text evidence="2">Belongs to the glycosyl hydrolase 3 family.</text>
</comment>
<evidence type="ECO:0000256" key="2">
    <source>
        <dbReference type="ARBA" id="ARBA00005336"/>
    </source>
</evidence>
<keyword evidence="8" id="KW-1185">Reference proteome</keyword>
<dbReference type="EMBL" id="LVWI01000030">
    <property type="protein sequence ID" value="OKP88596.1"/>
    <property type="molecule type" value="Genomic_DNA"/>
</dbReference>
<evidence type="ECO:0000256" key="4">
    <source>
        <dbReference type="ARBA" id="ARBA00022801"/>
    </source>
</evidence>
<keyword evidence="4" id="KW-0378">Hydrolase</keyword>
<dbReference type="Gene3D" id="3.20.20.300">
    <property type="entry name" value="Glycoside hydrolase, family 3, N-terminal domain"/>
    <property type="match status" value="1"/>
</dbReference>
<evidence type="ECO:0000256" key="5">
    <source>
        <dbReference type="ARBA" id="ARBA00023295"/>
    </source>
</evidence>
<name>A0ABX3ERG2_9BACL</name>
<dbReference type="InterPro" id="IPR050226">
    <property type="entry name" value="NagZ_Beta-hexosaminidase"/>
</dbReference>
<dbReference type="Gene3D" id="3.40.50.1700">
    <property type="entry name" value="Glycoside hydrolase family 3 C-terminal domain"/>
    <property type="match status" value="1"/>
</dbReference>
<dbReference type="SUPFAM" id="SSF52279">
    <property type="entry name" value="Beta-D-glucan exohydrolase, C-terminal domain"/>
    <property type="match status" value="1"/>
</dbReference>
<dbReference type="InterPro" id="IPR036962">
    <property type="entry name" value="Glyco_hydro_3_N_sf"/>
</dbReference>
<accession>A0ABX3ERG2</accession>
<dbReference type="SUPFAM" id="SSF51445">
    <property type="entry name" value="(Trans)glycosidases"/>
    <property type="match status" value="1"/>
</dbReference>
<dbReference type="EC" id="3.2.1.52" evidence="3"/>
<dbReference type="PANTHER" id="PTHR30480:SF13">
    <property type="entry name" value="BETA-HEXOSAMINIDASE"/>
    <property type="match status" value="1"/>
</dbReference>
<keyword evidence="5" id="KW-0326">Glycosidase</keyword>
<organism evidence="7 8">
    <name type="scientific">Paenibacillus helianthi</name>
    <dbReference type="NCBI Taxonomy" id="1349432"/>
    <lineage>
        <taxon>Bacteria</taxon>
        <taxon>Bacillati</taxon>
        <taxon>Bacillota</taxon>
        <taxon>Bacilli</taxon>
        <taxon>Bacillales</taxon>
        <taxon>Paenibacillaceae</taxon>
        <taxon>Paenibacillus</taxon>
    </lineage>
</organism>